<accession>A0A2P5ADP3</accession>
<dbReference type="AlphaFoldDB" id="A0A2P5ADP3"/>
<proteinExistence type="predicted"/>
<name>A0A2P5ADP3_PARAD</name>
<dbReference type="Proteomes" id="UP000237105">
    <property type="component" value="Unassembled WGS sequence"/>
</dbReference>
<protein>
    <submittedName>
        <fullName evidence="2">Uncharacterized protein</fullName>
    </submittedName>
</protein>
<reference evidence="3" key="1">
    <citation type="submission" date="2016-06" db="EMBL/GenBank/DDBJ databases">
        <title>Parallel loss of symbiosis genes in relatives of nitrogen-fixing non-legume Parasponia.</title>
        <authorList>
            <person name="Van Velzen R."/>
            <person name="Holmer R."/>
            <person name="Bu F."/>
            <person name="Rutten L."/>
            <person name="Van Zeijl A."/>
            <person name="Liu W."/>
            <person name="Santuari L."/>
            <person name="Cao Q."/>
            <person name="Sharma T."/>
            <person name="Shen D."/>
            <person name="Roswanjaya Y."/>
            <person name="Wardhani T."/>
            <person name="Kalhor M.S."/>
            <person name="Jansen J."/>
            <person name="Van den Hoogen J."/>
            <person name="Gungor B."/>
            <person name="Hartog M."/>
            <person name="Hontelez J."/>
            <person name="Verver J."/>
            <person name="Yang W.-C."/>
            <person name="Schijlen E."/>
            <person name="Repin R."/>
            <person name="Schilthuizen M."/>
            <person name="Schranz E."/>
            <person name="Heidstra R."/>
            <person name="Miyata K."/>
            <person name="Fedorova E."/>
            <person name="Kohlen W."/>
            <person name="Bisseling T."/>
            <person name="Smit S."/>
            <person name="Geurts R."/>
        </authorList>
    </citation>
    <scope>NUCLEOTIDE SEQUENCE [LARGE SCALE GENOMIC DNA]</scope>
    <source>
        <strain evidence="3">cv. WU1-14</strain>
    </source>
</reference>
<feature type="compositionally biased region" description="Basic and acidic residues" evidence="1">
    <location>
        <begin position="24"/>
        <end position="43"/>
    </location>
</feature>
<feature type="region of interest" description="Disordered" evidence="1">
    <location>
        <begin position="24"/>
        <end position="67"/>
    </location>
</feature>
<evidence type="ECO:0000256" key="1">
    <source>
        <dbReference type="SAM" id="MobiDB-lite"/>
    </source>
</evidence>
<keyword evidence="3" id="KW-1185">Reference proteome</keyword>
<feature type="compositionally biased region" description="Low complexity" evidence="1">
    <location>
        <begin position="48"/>
        <end position="59"/>
    </location>
</feature>
<sequence>MVTLTEYNTFANLVAETTMAEANLERNHREYKKNEEKKDERPPQLRKSSGTLTTRGGSTDNPDSCPMTVSALCAAKRGIGRRIIQAIYIQ</sequence>
<evidence type="ECO:0000313" key="2">
    <source>
        <dbReference type="EMBL" id="PON34665.1"/>
    </source>
</evidence>
<organism evidence="2 3">
    <name type="scientific">Parasponia andersonii</name>
    <name type="common">Sponia andersonii</name>
    <dbReference type="NCBI Taxonomy" id="3476"/>
    <lineage>
        <taxon>Eukaryota</taxon>
        <taxon>Viridiplantae</taxon>
        <taxon>Streptophyta</taxon>
        <taxon>Embryophyta</taxon>
        <taxon>Tracheophyta</taxon>
        <taxon>Spermatophyta</taxon>
        <taxon>Magnoliopsida</taxon>
        <taxon>eudicotyledons</taxon>
        <taxon>Gunneridae</taxon>
        <taxon>Pentapetalae</taxon>
        <taxon>rosids</taxon>
        <taxon>fabids</taxon>
        <taxon>Rosales</taxon>
        <taxon>Cannabaceae</taxon>
        <taxon>Parasponia</taxon>
    </lineage>
</organism>
<evidence type="ECO:0000313" key="3">
    <source>
        <dbReference type="Proteomes" id="UP000237105"/>
    </source>
</evidence>
<comment type="caution">
    <text evidence="2">The sequence shown here is derived from an EMBL/GenBank/DDBJ whole genome shotgun (WGS) entry which is preliminary data.</text>
</comment>
<gene>
    <name evidence="2" type="ORF">PanWU01x14_342550</name>
</gene>
<dbReference type="EMBL" id="JXTB01000648">
    <property type="protein sequence ID" value="PON34665.1"/>
    <property type="molecule type" value="Genomic_DNA"/>
</dbReference>